<dbReference type="EMBL" id="WNKZ01000007">
    <property type="protein sequence ID" value="MTV52030.1"/>
    <property type="molecule type" value="Genomic_DNA"/>
</dbReference>
<evidence type="ECO:0000313" key="2">
    <source>
        <dbReference type="EMBL" id="GGB98099.1"/>
    </source>
</evidence>
<dbReference type="CDD" id="cd04301">
    <property type="entry name" value="NAT_SF"/>
    <property type="match status" value="1"/>
</dbReference>
<dbReference type="RefSeq" id="WP_155469369.1">
    <property type="nucleotide sequence ID" value="NZ_BMKG01000007.1"/>
</dbReference>
<dbReference type="Proteomes" id="UP000430634">
    <property type="component" value="Unassembled WGS sequence"/>
</dbReference>
<dbReference type="Gene3D" id="3.40.630.30">
    <property type="match status" value="1"/>
</dbReference>
<organism evidence="3 4">
    <name type="scientific">Pseudoduganella buxea</name>
    <dbReference type="NCBI Taxonomy" id="1949069"/>
    <lineage>
        <taxon>Bacteria</taxon>
        <taxon>Pseudomonadati</taxon>
        <taxon>Pseudomonadota</taxon>
        <taxon>Betaproteobacteria</taxon>
        <taxon>Burkholderiales</taxon>
        <taxon>Oxalobacteraceae</taxon>
        <taxon>Telluria group</taxon>
        <taxon>Pseudoduganella</taxon>
    </lineage>
</organism>
<reference evidence="5" key="2">
    <citation type="journal article" date="2019" name="Int. J. Syst. Evol. Microbiol.">
        <title>The Global Catalogue of Microorganisms (GCM) 10K type strain sequencing project: providing services to taxonomists for standard genome sequencing and annotation.</title>
        <authorList>
            <consortium name="The Broad Institute Genomics Platform"/>
            <consortium name="The Broad Institute Genome Sequencing Center for Infectious Disease"/>
            <person name="Wu L."/>
            <person name="Ma J."/>
        </authorList>
    </citation>
    <scope>NUCLEOTIDE SEQUENCE [LARGE SCALE GENOMIC DNA]</scope>
    <source>
        <strain evidence="5">CGMCC 1.15931</strain>
    </source>
</reference>
<sequence>MTGRYTVDTDKARLDVAMIHRFLAEESTWALGIPRALLQRAIDHSLCFGVYAEDGTQVAFARVVTDTATYAYLLDVFVCCGHRGQGHSTRLMDAVMAHPDLQGLRRFMLATMTAPGLYARYGFAPPALPEALMERCVVDPYRTKAAR</sequence>
<dbReference type="InterPro" id="IPR016181">
    <property type="entry name" value="Acyl_CoA_acyltransferase"/>
</dbReference>
<dbReference type="SUPFAM" id="SSF55729">
    <property type="entry name" value="Acyl-CoA N-acyltransferases (Nat)"/>
    <property type="match status" value="1"/>
</dbReference>
<evidence type="ECO:0000313" key="4">
    <source>
        <dbReference type="Proteomes" id="UP000430634"/>
    </source>
</evidence>
<evidence type="ECO:0000313" key="3">
    <source>
        <dbReference type="EMBL" id="MTV52030.1"/>
    </source>
</evidence>
<dbReference type="GO" id="GO:0016747">
    <property type="term" value="F:acyltransferase activity, transferring groups other than amino-acyl groups"/>
    <property type="evidence" value="ECO:0007669"/>
    <property type="project" value="InterPro"/>
</dbReference>
<dbReference type="Pfam" id="PF00583">
    <property type="entry name" value="Acetyltransf_1"/>
    <property type="match status" value="1"/>
</dbReference>
<dbReference type="OrthoDB" id="3216107at2"/>
<dbReference type="InterPro" id="IPR000182">
    <property type="entry name" value="GNAT_dom"/>
</dbReference>
<proteinExistence type="predicted"/>
<accession>A0A6I3SSD0</accession>
<dbReference type="EMBL" id="BMKG01000007">
    <property type="protein sequence ID" value="GGB98099.1"/>
    <property type="molecule type" value="Genomic_DNA"/>
</dbReference>
<feature type="domain" description="N-acetyltransferase" evidence="1">
    <location>
        <begin position="7"/>
        <end position="147"/>
    </location>
</feature>
<dbReference type="AlphaFoldDB" id="A0A6I3SSD0"/>
<name>A0A6I3SSD0_9BURK</name>
<keyword evidence="5" id="KW-1185">Reference proteome</keyword>
<dbReference type="PANTHER" id="PTHR43233:SF1">
    <property type="entry name" value="FAMILY N-ACETYLTRANSFERASE, PUTATIVE (AFU_ORTHOLOGUE AFUA_6G03350)-RELATED"/>
    <property type="match status" value="1"/>
</dbReference>
<dbReference type="PANTHER" id="PTHR43233">
    <property type="entry name" value="FAMILY N-ACETYLTRANSFERASE, PUTATIVE (AFU_ORTHOLOGUE AFUA_6G03350)-RELATED"/>
    <property type="match status" value="1"/>
</dbReference>
<dbReference type="PROSITE" id="PS51186">
    <property type="entry name" value="GNAT"/>
    <property type="match status" value="1"/>
</dbReference>
<evidence type="ECO:0000259" key="1">
    <source>
        <dbReference type="PROSITE" id="PS51186"/>
    </source>
</evidence>
<reference evidence="2" key="1">
    <citation type="journal article" date="2014" name="Int. J. Syst. Evol. Microbiol.">
        <title>Complete genome of a new Firmicutes species belonging to the dominant human colonic microbiota ('Ruminococcus bicirculans') reveals two chromosomes and a selective capacity to utilize plant glucans.</title>
        <authorList>
            <consortium name="NISC Comparative Sequencing Program"/>
            <person name="Wegmann U."/>
            <person name="Louis P."/>
            <person name="Goesmann A."/>
            <person name="Henrissat B."/>
            <person name="Duncan S.H."/>
            <person name="Flint H.J."/>
        </authorList>
    </citation>
    <scope>NUCLEOTIDE SEQUENCE</scope>
    <source>
        <strain evidence="2">CGMCC 1.15931</strain>
    </source>
</reference>
<keyword evidence="3" id="KW-0808">Transferase</keyword>
<reference evidence="2" key="4">
    <citation type="submission" date="2024-05" db="EMBL/GenBank/DDBJ databases">
        <authorList>
            <person name="Sun Q."/>
            <person name="Zhou Y."/>
        </authorList>
    </citation>
    <scope>NUCLEOTIDE SEQUENCE</scope>
    <source>
        <strain evidence="2">CGMCC 1.15931</strain>
    </source>
</reference>
<comment type="caution">
    <text evidence="3">The sequence shown here is derived from an EMBL/GenBank/DDBJ whole genome shotgun (WGS) entry which is preliminary data.</text>
</comment>
<gene>
    <name evidence="2" type="ORF">GCM10011572_20030</name>
    <name evidence="3" type="ORF">GM672_04695</name>
</gene>
<dbReference type="InterPro" id="IPR053144">
    <property type="entry name" value="Acetyltransferase_Butenolide"/>
</dbReference>
<dbReference type="Proteomes" id="UP000622638">
    <property type="component" value="Unassembled WGS sequence"/>
</dbReference>
<evidence type="ECO:0000313" key="5">
    <source>
        <dbReference type="Proteomes" id="UP000622638"/>
    </source>
</evidence>
<protein>
    <submittedName>
        <fullName evidence="2 3">N-acetyltransferase</fullName>
    </submittedName>
</protein>
<reference evidence="3 4" key="3">
    <citation type="submission" date="2019-11" db="EMBL/GenBank/DDBJ databases">
        <title>Type strains purchased from KCTC, JCM and DSMZ.</title>
        <authorList>
            <person name="Lu H."/>
        </authorList>
    </citation>
    <scope>NUCLEOTIDE SEQUENCE [LARGE SCALE GENOMIC DNA]</scope>
    <source>
        <strain evidence="3 4">KCTC 52429</strain>
    </source>
</reference>